<dbReference type="EMBL" id="MN739144">
    <property type="protein sequence ID" value="QHS90743.1"/>
    <property type="molecule type" value="Genomic_DNA"/>
</dbReference>
<evidence type="ECO:0008006" key="2">
    <source>
        <dbReference type="Google" id="ProtNLM"/>
    </source>
</evidence>
<accession>A0A6C0BHA5</accession>
<proteinExistence type="predicted"/>
<reference evidence="1" key="1">
    <citation type="journal article" date="2020" name="Nature">
        <title>Giant virus diversity and host interactions through global metagenomics.</title>
        <authorList>
            <person name="Schulz F."/>
            <person name="Roux S."/>
            <person name="Paez-Espino D."/>
            <person name="Jungbluth S."/>
            <person name="Walsh D.A."/>
            <person name="Denef V.J."/>
            <person name="McMahon K.D."/>
            <person name="Konstantinidis K.T."/>
            <person name="Eloe-Fadrosh E.A."/>
            <person name="Kyrpides N.C."/>
            <person name="Woyke T."/>
        </authorList>
    </citation>
    <scope>NUCLEOTIDE SEQUENCE</scope>
    <source>
        <strain evidence="1">GVMAG-M-3300010354-11</strain>
    </source>
</reference>
<dbReference type="AlphaFoldDB" id="A0A6C0BHA5"/>
<organism evidence="1">
    <name type="scientific">viral metagenome</name>
    <dbReference type="NCBI Taxonomy" id="1070528"/>
    <lineage>
        <taxon>unclassified sequences</taxon>
        <taxon>metagenomes</taxon>
        <taxon>organismal metagenomes</taxon>
    </lineage>
</organism>
<evidence type="ECO:0000313" key="1">
    <source>
        <dbReference type="EMBL" id="QHS90743.1"/>
    </source>
</evidence>
<protein>
    <recommendedName>
        <fullName evidence="2">Glycosyltransferase</fullName>
    </recommendedName>
</protein>
<sequence>MRRVVVTPAGRQRYLEVLLEHMQRGYNNDAFVQWDLWLNTNVTEDIDYCRYLASQYSWIKVVEVPDINSVNNRNIYKFFKYACDPETVYVRLDDDIVYVEPGFFDKIYHFRITNPEPFLVYGNIINNAIISHIHQRNGLFKYNKLGGYKCMDDVGWKDPLYAETVHRAFLQDLKDGNISKWHKSFGSWTCFDYERVSINCIAWLGKTFKEFEGDVGVDEEAWLSVDKPKMMNKPNVILGDAIVAHFSFFTQRSHLDNTDILQKYKECINIPQNENVTESQAIQTKPVKPVIQIKQALQACAITIASLGRLQKELLDYSLDSSEDEKTI</sequence>
<name>A0A6C0BHA5_9ZZZZ</name>
<dbReference type="SUPFAM" id="SSF53448">
    <property type="entry name" value="Nucleotide-diphospho-sugar transferases"/>
    <property type="match status" value="1"/>
</dbReference>
<dbReference type="InterPro" id="IPR029044">
    <property type="entry name" value="Nucleotide-diphossugar_trans"/>
</dbReference>